<dbReference type="SUPFAM" id="SSF111331">
    <property type="entry name" value="NAD kinase/diacylglycerol kinase-like"/>
    <property type="match status" value="1"/>
</dbReference>
<keyword evidence="1" id="KW-0808">Transferase</keyword>
<evidence type="ECO:0000256" key="1">
    <source>
        <dbReference type="ARBA" id="ARBA00022679"/>
    </source>
</evidence>
<comment type="caution">
    <text evidence="6">The sequence shown here is derived from an EMBL/GenBank/DDBJ whole genome shotgun (WGS) entry which is preliminary data.</text>
</comment>
<feature type="domain" description="DAGKc" evidence="5">
    <location>
        <begin position="110"/>
        <end position="253"/>
    </location>
</feature>
<evidence type="ECO:0000313" key="7">
    <source>
        <dbReference type="Proteomes" id="UP000654370"/>
    </source>
</evidence>
<dbReference type="InterPro" id="IPR050187">
    <property type="entry name" value="Lipid_Phosphate_FormReg"/>
</dbReference>
<protein>
    <recommendedName>
        <fullName evidence="5">DAGKc domain-containing protein</fullName>
    </recommendedName>
</protein>
<dbReference type="PROSITE" id="PS50146">
    <property type="entry name" value="DAGK"/>
    <property type="match status" value="1"/>
</dbReference>
<dbReference type="OrthoDB" id="336240at2759"/>
<reference evidence="6" key="1">
    <citation type="submission" date="2020-12" db="EMBL/GenBank/DDBJ databases">
        <title>Metabolic potential, ecology and presence of endohyphal bacteria is reflected in genomic diversity of Mucoromycotina.</title>
        <authorList>
            <person name="Muszewska A."/>
            <person name="Okrasinska A."/>
            <person name="Steczkiewicz K."/>
            <person name="Drgas O."/>
            <person name="Orlowska M."/>
            <person name="Perlinska-Lenart U."/>
            <person name="Aleksandrzak-Piekarczyk T."/>
            <person name="Szatraj K."/>
            <person name="Zielenkiewicz U."/>
            <person name="Pilsyk S."/>
            <person name="Malc E."/>
            <person name="Mieczkowski P."/>
            <person name="Kruszewska J.S."/>
            <person name="Biernat P."/>
            <person name="Pawlowska J."/>
        </authorList>
    </citation>
    <scope>NUCLEOTIDE SEQUENCE</scope>
    <source>
        <strain evidence="6">WA0000067209</strain>
    </source>
</reference>
<dbReference type="InterPro" id="IPR045540">
    <property type="entry name" value="YegS/DAGK_C"/>
</dbReference>
<keyword evidence="2" id="KW-0547">Nucleotide-binding</keyword>
<dbReference type="Gene3D" id="2.60.200.40">
    <property type="match status" value="1"/>
</dbReference>
<keyword evidence="4" id="KW-0067">ATP-binding</keyword>
<accession>A0A8H7UPI5</accession>
<dbReference type="PANTHER" id="PTHR12358:SF108">
    <property type="entry name" value="DAGKC DOMAIN-CONTAINING PROTEIN"/>
    <property type="match status" value="1"/>
</dbReference>
<evidence type="ECO:0000259" key="5">
    <source>
        <dbReference type="PROSITE" id="PS50146"/>
    </source>
</evidence>
<dbReference type="GO" id="GO:0046512">
    <property type="term" value="P:sphingosine biosynthetic process"/>
    <property type="evidence" value="ECO:0007669"/>
    <property type="project" value="TreeGrafter"/>
</dbReference>
<dbReference type="PANTHER" id="PTHR12358">
    <property type="entry name" value="SPHINGOSINE KINASE"/>
    <property type="match status" value="1"/>
</dbReference>
<evidence type="ECO:0000256" key="4">
    <source>
        <dbReference type="ARBA" id="ARBA00022840"/>
    </source>
</evidence>
<gene>
    <name evidence="6" type="ORF">INT43_002732</name>
</gene>
<dbReference type="Pfam" id="PF19279">
    <property type="entry name" value="YegS_C"/>
    <property type="match status" value="1"/>
</dbReference>
<evidence type="ECO:0000256" key="3">
    <source>
        <dbReference type="ARBA" id="ARBA00022777"/>
    </source>
</evidence>
<dbReference type="Gene3D" id="3.40.50.10330">
    <property type="entry name" value="Probable inorganic polyphosphate/atp-NAD kinase, domain 1"/>
    <property type="match status" value="1"/>
</dbReference>
<dbReference type="GO" id="GO:0001727">
    <property type="term" value="F:lipid kinase activity"/>
    <property type="evidence" value="ECO:0007669"/>
    <property type="project" value="TreeGrafter"/>
</dbReference>
<name>A0A8H7UPI5_MORIS</name>
<evidence type="ECO:0000256" key="2">
    <source>
        <dbReference type="ARBA" id="ARBA00022741"/>
    </source>
</evidence>
<proteinExistence type="predicted"/>
<keyword evidence="7" id="KW-1185">Reference proteome</keyword>
<evidence type="ECO:0000313" key="6">
    <source>
        <dbReference type="EMBL" id="KAG2186294.1"/>
    </source>
</evidence>
<dbReference type="SMART" id="SM00046">
    <property type="entry name" value="DAGKc"/>
    <property type="match status" value="1"/>
</dbReference>
<organism evidence="6 7">
    <name type="scientific">Mortierella isabellina</name>
    <name type="common">Filamentous fungus</name>
    <name type="synonym">Umbelopsis isabellina</name>
    <dbReference type="NCBI Taxonomy" id="91625"/>
    <lineage>
        <taxon>Eukaryota</taxon>
        <taxon>Fungi</taxon>
        <taxon>Fungi incertae sedis</taxon>
        <taxon>Mucoromycota</taxon>
        <taxon>Mucoromycotina</taxon>
        <taxon>Umbelopsidomycetes</taxon>
        <taxon>Umbelopsidales</taxon>
        <taxon>Umbelopsidaceae</taxon>
        <taxon>Umbelopsis</taxon>
    </lineage>
</organism>
<dbReference type="EMBL" id="JAEPQZ010000001">
    <property type="protein sequence ID" value="KAG2186294.1"/>
    <property type="molecule type" value="Genomic_DNA"/>
</dbReference>
<dbReference type="Proteomes" id="UP000654370">
    <property type="component" value="Unassembled WGS sequence"/>
</dbReference>
<sequence length="464" mass="51321">MAHITAIASSPDKKKISISTHDDIFEEDSDEGRLTIPIKDIFAIKKDQSSYIVYYASYPATEPEAETASKSLRPTAKSRQLAELRYNAGDEALNTFFDVLRQRLDIKTIDPNTHIHAILNPVSGSRTTRKQWQDVILPMLLALNISESQIHLHLTQGTGDGSKIAADLASNVLAKAGYPIIILSIGGDGTLHEVINGMSQAQIAVNVQLGIVPSGSGNAYATALGISDPADGILRVLGGKTQPLRTIRVSFGQCTDSTSGQSWHESVKFKDNVQDPRIMVVFSWGFHAQIVSKSEYLRPFMGNSRFSLVAGFLLWWMPRYAGNIVLKDSKLFDSKSQTWKEATETTFMNGNYSYFLAAKMPELEPGFRIAPLASTTDDYVDLVLLKDGSSDELKSALYRAFDNGNHIHEPKLEYLKTKELYLRVQHSTEVCLDGEIHKIPKGGVVRLEVVKPLTQGEIAFQTFI</sequence>
<dbReference type="AlphaFoldDB" id="A0A8H7UPI5"/>
<keyword evidence="3" id="KW-0418">Kinase</keyword>
<dbReference type="Pfam" id="PF00781">
    <property type="entry name" value="DAGK_cat"/>
    <property type="match status" value="1"/>
</dbReference>
<dbReference type="GO" id="GO:0005524">
    <property type="term" value="F:ATP binding"/>
    <property type="evidence" value="ECO:0007669"/>
    <property type="project" value="UniProtKB-KW"/>
</dbReference>
<dbReference type="GO" id="GO:0016020">
    <property type="term" value="C:membrane"/>
    <property type="evidence" value="ECO:0007669"/>
    <property type="project" value="TreeGrafter"/>
</dbReference>
<dbReference type="GO" id="GO:0005737">
    <property type="term" value="C:cytoplasm"/>
    <property type="evidence" value="ECO:0007669"/>
    <property type="project" value="TreeGrafter"/>
</dbReference>
<dbReference type="InterPro" id="IPR016064">
    <property type="entry name" value="NAD/diacylglycerol_kinase_sf"/>
</dbReference>
<dbReference type="InterPro" id="IPR017438">
    <property type="entry name" value="ATP-NAD_kinase_N"/>
</dbReference>
<dbReference type="InterPro" id="IPR001206">
    <property type="entry name" value="Diacylglycerol_kinase_cat_dom"/>
</dbReference>